<proteinExistence type="inferred from homology"/>
<dbReference type="InterPro" id="IPR036380">
    <property type="entry name" value="Isochorismatase-like_sf"/>
</dbReference>
<dbReference type="Proteomes" id="UP000184546">
    <property type="component" value="Unassembled WGS sequence"/>
</dbReference>
<dbReference type="RefSeq" id="XP_020058225.1">
    <property type="nucleotide sequence ID" value="XM_020198420.1"/>
</dbReference>
<evidence type="ECO:0000256" key="2">
    <source>
        <dbReference type="ARBA" id="ARBA00022801"/>
    </source>
</evidence>
<dbReference type="Pfam" id="PF00857">
    <property type="entry name" value="Isochorismatase"/>
    <property type="match status" value="1"/>
</dbReference>
<dbReference type="AlphaFoldDB" id="A0A1L9X0K7"/>
<dbReference type="EMBL" id="KV878973">
    <property type="protein sequence ID" value="OJK01886.1"/>
    <property type="molecule type" value="Genomic_DNA"/>
</dbReference>
<accession>A0A1L9X0K7</accession>
<dbReference type="InterPro" id="IPR000868">
    <property type="entry name" value="Isochorismatase-like_dom"/>
</dbReference>
<evidence type="ECO:0000256" key="1">
    <source>
        <dbReference type="ARBA" id="ARBA00006336"/>
    </source>
</evidence>
<protein>
    <recommendedName>
        <fullName evidence="3">Isochorismatase-like domain-containing protein</fullName>
    </recommendedName>
</protein>
<dbReference type="PANTHER" id="PTHR43540">
    <property type="entry name" value="PEROXYUREIDOACRYLATE/UREIDOACRYLATE AMIDOHYDROLASE-RELATED"/>
    <property type="match status" value="1"/>
</dbReference>
<dbReference type="VEuPathDB" id="FungiDB:ASPACDRAFT_1886345"/>
<dbReference type="Gene3D" id="3.40.50.850">
    <property type="entry name" value="Isochorismatase-like"/>
    <property type="match status" value="1"/>
</dbReference>
<keyword evidence="5" id="KW-1185">Reference proteome</keyword>
<reference evidence="5" key="1">
    <citation type="journal article" date="2017" name="Genome Biol.">
        <title>Comparative genomics reveals high biological diversity and specific adaptations in the industrially and medically important fungal genus Aspergillus.</title>
        <authorList>
            <person name="de Vries R.P."/>
            <person name="Riley R."/>
            <person name="Wiebenga A."/>
            <person name="Aguilar-Osorio G."/>
            <person name="Amillis S."/>
            <person name="Uchima C.A."/>
            <person name="Anderluh G."/>
            <person name="Asadollahi M."/>
            <person name="Askin M."/>
            <person name="Barry K."/>
            <person name="Battaglia E."/>
            <person name="Bayram O."/>
            <person name="Benocci T."/>
            <person name="Braus-Stromeyer S.A."/>
            <person name="Caldana C."/>
            <person name="Canovas D."/>
            <person name="Cerqueira G.C."/>
            <person name="Chen F."/>
            <person name="Chen W."/>
            <person name="Choi C."/>
            <person name="Clum A."/>
            <person name="Dos Santos R.A."/>
            <person name="Damasio A.R."/>
            <person name="Diallinas G."/>
            <person name="Emri T."/>
            <person name="Fekete E."/>
            <person name="Flipphi M."/>
            <person name="Freyberg S."/>
            <person name="Gallo A."/>
            <person name="Gournas C."/>
            <person name="Habgood R."/>
            <person name="Hainaut M."/>
            <person name="Harispe M.L."/>
            <person name="Henrissat B."/>
            <person name="Hilden K.S."/>
            <person name="Hope R."/>
            <person name="Hossain A."/>
            <person name="Karabika E."/>
            <person name="Karaffa L."/>
            <person name="Karanyi Z."/>
            <person name="Krasevec N."/>
            <person name="Kuo A."/>
            <person name="Kusch H."/>
            <person name="LaButti K."/>
            <person name="Lagendijk E.L."/>
            <person name="Lapidus A."/>
            <person name="Levasseur A."/>
            <person name="Lindquist E."/>
            <person name="Lipzen A."/>
            <person name="Logrieco A.F."/>
            <person name="MacCabe A."/>
            <person name="Maekelae M.R."/>
            <person name="Malavazi I."/>
            <person name="Melin P."/>
            <person name="Meyer V."/>
            <person name="Mielnichuk N."/>
            <person name="Miskei M."/>
            <person name="Molnar A.P."/>
            <person name="Mule G."/>
            <person name="Ngan C.Y."/>
            <person name="Orejas M."/>
            <person name="Orosz E."/>
            <person name="Ouedraogo J.P."/>
            <person name="Overkamp K.M."/>
            <person name="Park H.-S."/>
            <person name="Perrone G."/>
            <person name="Piumi F."/>
            <person name="Punt P.J."/>
            <person name="Ram A.F."/>
            <person name="Ramon A."/>
            <person name="Rauscher S."/>
            <person name="Record E."/>
            <person name="Riano-Pachon D.M."/>
            <person name="Robert V."/>
            <person name="Roehrig J."/>
            <person name="Ruller R."/>
            <person name="Salamov A."/>
            <person name="Salih N.S."/>
            <person name="Samson R.A."/>
            <person name="Sandor E."/>
            <person name="Sanguinetti M."/>
            <person name="Schuetze T."/>
            <person name="Sepcic K."/>
            <person name="Shelest E."/>
            <person name="Sherlock G."/>
            <person name="Sophianopoulou V."/>
            <person name="Squina F.M."/>
            <person name="Sun H."/>
            <person name="Susca A."/>
            <person name="Todd R.B."/>
            <person name="Tsang A."/>
            <person name="Unkles S.E."/>
            <person name="van de Wiele N."/>
            <person name="van Rossen-Uffink D."/>
            <person name="Oliveira J.V."/>
            <person name="Vesth T.C."/>
            <person name="Visser J."/>
            <person name="Yu J.-H."/>
            <person name="Zhou M."/>
            <person name="Andersen M.R."/>
            <person name="Archer D.B."/>
            <person name="Baker S.E."/>
            <person name="Benoit I."/>
            <person name="Brakhage A.A."/>
            <person name="Braus G.H."/>
            <person name="Fischer R."/>
            <person name="Frisvad J.C."/>
            <person name="Goldman G.H."/>
            <person name="Houbraken J."/>
            <person name="Oakley B."/>
            <person name="Pocsi I."/>
            <person name="Scazzocchio C."/>
            <person name="Seiboth B."/>
            <person name="vanKuyk P.A."/>
            <person name="Wortman J."/>
            <person name="Dyer P.S."/>
            <person name="Grigoriev I.V."/>
        </authorList>
    </citation>
    <scope>NUCLEOTIDE SEQUENCE [LARGE SCALE GENOMIC DNA]</scope>
    <source>
        <strain evidence="5">ATCC 16872 / CBS 172.66 / WB 5094</strain>
    </source>
</reference>
<name>A0A1L9X0K7_ASPA1</name>
<keyword evidence="2" id="KW-0378">Hydrolase</keyword>
<dbReference type="OMA" id="HATYDRI"/>
<dbReference type="STRING" id="690307.A0A1L9X0K7"/>
<dbReference type="InterPro" id="IPR050272">
    <property type="entry name" value="Isochorismatase-like_hydrls"/>
</dbReference>
<feature type="domain" description="Isochorismatase-like" evidence="3">
    <location>
        <begin position="6"/>
        <end position="169"/>
    </location>
</feature>
<gene>
    <name evidence="4" type="ORF">ASPACDRAFT_1886345</name>
</gene>
<dbReference type="PANTHER" id="PTHR43540:SF6">
    <property type="entry name" value="ISOCHORISMATASE-LIKE DOMAIN-CONTAINING PROTEIN"/>
    <property type="match status" value="1"/>
</dbReference>
<dbReference type="SUPFAM" id="SSF52499">
    <property type="entry name" value="Isochorismatase-like hydrolases"/>
    <property type="match status" value="1"/>
</dbReference>
<comment type="similarity">
    <text evidence="1">Belongs to the isochorismatase family.</text>
</comment>
<evidence type="ECO:0000259" key="3">
    <source>
        <dbReference type="Pfam" id="PF00857"/>
    </source>
</evidence>
<evidence type="ECO:0000313" key="5">
    <source>
        <dbReference type="Proteomes" id="UP000184546"/>
    </source>
</evidence>
<sequence>MAPRKALFVIDIQKELAVDPTTRVPHADRVTASAEGTLNAVRSVIDSYREKNQLSPWAIYFIQHEETSANGTLLRGSEPWELVFTPRVDVEEEVVVAKKTGNTFESNPTLSTRLRNADINEIVALGLQSEKCVEATCKGALAAGFRLTLLAGAHSTYDSDGKTATELEREVERRLSTRGARVLRWEEAASQWVQEQRR</sequence>
<dbReference type="GO" id="GO:0016787">
    <property type="term" value="F:hydrolase activity"/>
    <property type="evidence" value="ECO:0007669"/>
    <property type="project" value="UniProtKB-KW"/>
</dbReference>
<dbReference type="GeneID" id="30972234"/>
<dbReference type="OrthoDB" id="245563at2759"/>
<organism evidence="4 5">
    <name type="scientific">Aspergillus aculeatus (strain ATCC 16872 / CBS 172.66 / WB 5094)</name>
    <dbReference type="NCBI Taxonomy" id="690307"/>
    <lineage>
        <taxon>Eukaryota</taxon>
        <taxon>Fungi</taxon>
        <taxon>Dikarya</taxon>
        <taxon>Ascomycota</taxon>
        <taxon>Pezizomycotina</taxon>
        <taxon>Eurotiomycetes</taxon>
        <taxon>Eurotiomycetidae</taxon>
        <taxon>Eurotiales</taxon>
        <taxon>Aspergillaceae</taxon>
        <taxon>Aspergillus</taxon>
        <taxon>Aspergillus subgen. Circumdati</taxon>
    </lineage>
</organism>
<evidence type="ECO:0000313" key="4">
    <source>
        <dbReference type="EMBL" id="OJK01886.1"/>
    </source>
</evidence>